<dbReference type="InterPro" id="IPR045864">
    <property type="entry name" value="aa-tRNA-synth_II/BPL/LPL"/>
</dbReference>
<dbReference type="Gene3D" id="3.30.930.10">
    <property type="entry name" value="Bira Bifunctional Protein, Domain 2"/>
    <property type="match status" value="1"/>
</dbReference>
<dbReference type="PROSITE" id="PS51733">
    <property type="entry name" value="BPL_LPL_CATALYTIC"/>
    <property type="match status" value="1"/>
</dbReference>
<keyword evidence="10" id="KW-1185">Reference proteome</keyword>
<organism evidence="9 10">
    <name type="scientific">Mesomycoplasma bovoculi M165/69</name>
    <dbReference type="NCBI Taxonomy" id="743966"/>
    <lineage>
        <taxon>Bacteria</taxon>
        <taxon>Bacillati</taxon>
        <taxon>Mycoplasmatota</taxon>
        <taxon>Mycoplasmoidales</taxon>
        <taxon>Metamycoplasmataceae</taxon>
        <taxon>Mesomycoplasma</taxon>
    </lineage>
</organism>
<dbReference type="Gene3D" id="3.30.390.50">
    <property type="entry name" value="CO dehydrogenase flavoprotein, C-terminal domain"/>
    <property type="match status" value="1"/>
</dbReference>
<dbReference type="NCBIfam" id="TIGR00545">
    <property type="entry name" value="lipoyltrans"/>
    <property type="match status" value="1"/>
</dbReference>
<dbReference type="SUPFAM" id="SSF82649">
    <property type="entry name" value="SufE/NifU"/>
    <property type="match status" value="1"/>
</dbReference>
<evidence type="ECO:0000256" key="3">
    <source>
        <dbReference type="ARBA" id="ARBA00012367"/>
    </source>
</evidence>
<dbReference type="PANTHER" id="PTHR12561">
    <property type="entry name" value="LIPOATE-PROTEIN LIGASE"/>
    <property type="match status" value="1"/>
</dbReference>
<dbReference type="RefSeq" id="WP_022935139.1">
    <property type="nucleotide sequence ID" value="NZ_CP007154.1"/>
</dbReference>
<dbReference type="InterPro" id="IPR004562">
    <property type="entry name" value="LipoylTrfase_LipoateP_Ligase"/>
</dbReference>
<dbReference type="InterPro" id="IPR004143">
    <property type="entry name" value="BPL_LPL_catalytic"/>
</dbReference>
<sequence length="336" mass="38597">MKIYYCKNTSPYTTLVLEEMLLKDENVNEDILYFYQHDNAIIIGRNQNIYEEVKVDVVEKENIEVYRRLSGGGAVYHDLGNINFSFITKKSGHSYEKFLTPIIEFFQSLGLEAEFKGRNDVLVNGAKVSGNAQAVYKSKMVHHGTILFDANLAKLSEVLIPSKLKIESKGIKSIRQRVTNILDELNFELSHDEFIKRLIDFFENKYENKAILVETILESPEKKEIFDKLSNFRKSKEWVFGHNPMFKYENKVKTSGGIVQVKANIEQNTIKSIKFEGDFLSQGDAQEISSLLVGKPFERPEIEKIFNSIENFEEYFGSIPQSELLDVIFGVVSNNV</sequence>
<evidence type="ECO:0000256" key="4">
    <source>
        <dbReference type="ARBA" id="ARBA00022598"/>
    </source>
</evidence>
<comment type="pathway">
    <text evidence="2">Protein modification; protein lipoylation via exogenous pathway; protein N(6)-(lipoyl)lysine from lipoate: step 1/2.</text>
</comment>
<dbReference type="GO" id="GO:0016979">
    <property type="term" value="F:lipoate-protein ligase activity"/>
    <property type="evidence" value="ECO:0007669"/>
    <property type="project" value="UniProtKB-EC"/>
</dbReference>
<gene>
    <name evidence="9" type="primary">lplA-2</name>
    <name evidence="9" type="ORF">MYB_02435</name>
</gene>
<keyword evidence="4 9" id="KW-0436">Ligase</keyword>
<evidence type="ECO:0000256" key="2">
    <source>
        <dbReference type="ARBA" id="ARBA00005124"/>
    </source>
</evidence>
<dbReference type="HOGENOM" id="CLU_022986_0_2_14"/>
<evidence type="ECO:0000313" key="10">
    <source>
        <dbReference type="Proteomes" id="UP000019229"/>
    </source>
</evidence>
<dbReference type="Pfam" id="PF10437">
    <property type="entry name" value="Lip_prot_lig_C"/>
    <property type="match status" value="1"/>
</dbReference>
<dbReference type="SUPFAM" id="SSF55681">
    <property type="entry name" value="Class II aaRS and biotin synthetases"/>
    <property type="match status" value="1"/>
</dbReference>
<protein>
    <recommendedName>
        <fullName evidence="3">lipoate--protein ligase</fullName>
        <ecNumber evidence="3">6.3.1.20</ecNumber>
    </recommendedName>
</protein>
<dbReference type="EC" id="6.3.1.20" evidence="3"/>
<evidence type="ECO:0000256" key="5">
    <source>
        <dbReference type="ARBA" id="ARBA00022741"/>
    </source>
</evidence>
<dbReference type="GO" id="GO:0009249">
    <property type="term" value="P:protein lipoylation"/>
    <property type="evidence" value="ECO:0007669"/>
    <property type="project" value="InterPro"/>
</dbReference>
<dbReference type="OrthoDB" id="9788148at2"/>
<evidence type="ECO:0000256" key="6">
    <source>
        <dbReference type="ARBA" id="ARBA00022840"/>
    </source>
</evidence>
<dbReference type="EMBL" id="CP007154">
    <property type="protein sequence ID" value="AHH45489.1"/>
    <property type="molecule type" value="Genomic_DNA"/>
</dbReference>
<dbReference type="GO" id="GO:0005524">
    <property type="term" value="F:ATP binding"/>
    <property type="evidence" value="ECO:0007669"/>
    <property type="project" value="UniProtKB-KW"/>
</dbReference>
<dbReference type="Proteomes" id="UP000019229">
    <property type="component" value="Chromosome"/>
</dbReference>
<dbReference type="PATRIC" id="fig|743966.3.peg.490"/>
<dbReference type="PANTHER" id="PTHR12561:SF3">
    <property type="entry name" value="LIPOYLTRANSFERASE 1, MITOCHONDRIAL"/>
    <property type="match status" value="1"/>
</dbReference>
<dbReference type="GO" id="GO:0017118">
    <property type="term" value="F:lipoyltransferase activity"/>
    <property type="evidence" value="ECO:0007669"/>
    <property type="project" value="TreeGrafter"/>
</dbReference>
<name>W5UTE2_9BACT</name>
<dbReference type="GO" id="GO:0005737">
    <property type="term" value="C:cytoplasm"/>
    <property type="evidence" value="ECO:0007669"/>
    <property type="project" value="TreeGrafter"/>
</dbReference>
<feature type="domain" description="BPL/LPL catalytic" evidence="8">
    <location>
        <begin position="26"/>
        <end position="210"/>
    </location>
</feature>
<dbReference type="KEGG" id="mbc:MYB_02435"/>
<reference evidence="9 10" key="1">
    <citation type="journal article" date="2014" name="Genome Announc.">
        <title>Complete Genome Sequence of Mycoplasma bovoculi Strain M165/69T (ATCC 29104).</title>
        <authorList>
            <person name="Calcutt M.J."/>
            <person name="Foecking M.F."/>
        </authorList>
    </citation>
    <scope>NUCLEOTIDE SEQUENCE [LARGE SCALE GENOMIC DNA]</scope>
    <source>
        <strain evidence="9">M165/69</strain>
    </source>
</reference>
<evidence type="ECO:0000256" key="1">
    <source>
        <dbReference type="ARBA" id="ARBA00005085"/>
    </source>
</evidence>
<dbReference type="UniPathway" id="UPA00537">
    <property type="reaction ID" value="UER00594"/>
</dbReference>
<evidence type="ECO:0000313" key="9">
    <source>
        <dbReference type="EMBL" id="AHH45489.1"/>
    </source>
</evidence>
<evidence type="ECO:0000256" key="7">
    <source>
        <dbReference type="ARBA" id="ARBA00048037"/>
    </source>
</evidence>
<dbReference type="InterPro" id="IPR019491">
    <property type="entry name" value="Lipoate_protein_ligase_C"/>
</dbReference>
<proteinExistence type="predicted"/>
<keyword evidence="6" id="KW-0067">ATP-binding</keyword>
<comment type="catalytic activity">
    <reaction evidence="7">
        <text>L-lysyl-[lipoyl-carrier protein] + (R)-lipoate + ATP = N(6)-[(R)-lipoyl]-L-lysyl-[lipoyl-carrier protein] + AMP + diphosphate + H(+)</text>
        <dbReference type="Rhea" id="RHEA:49288"/>
        <dbReference type="Rhea" id="RHEA-COMP:10500"/>
        <dbReference type="Rhea" id="RHEA-COMP:10502"/>
        <dbReference type="ChEBI" id="CHEBI:15378"/>
        <dbReference type="ChEBI" id="CHEBI:29969"/>
        <dbReference type="ChEBI" id="CHEBI:30616"/>
        <dbReference type="ChEBI" id="CHEBI:33019"/>
        <dbReference type="ChEBI" id="CHEBI:83088"/>
        <dbReference type="ChEBI" id="CHEBI:83099"/>
        <dbReference type="ChEBI" id="CHEBI:456215"/>
        <dbReference type="EC" id="6.3.1.20"/>
    </reaction>
</comment>
<dbReference type="Pfam" id="PF21948">
    <property type="entry name" value="LplA-B_cat"/>
    <property type="match status" value="1"/>
</dbReference>
<dbReference type="AlphaFoldDB" id="W5UTE2"/>
<keyword evidence="5" id="KW-0547">Nucleotide-binding</keyword>
<evidence type="ECO:0000259" key="8">
    <source>
        <dbReference type="PROSITE" id="PS51733"/>
    </source>
</evidence>
<dbReference type="eggNOG" id="COG0095">
    <property type="taxonomic scope" value="Bacteria"/>
</dbReference>
<dbReference type="CDD" id="cd16443">
    <property type="entry name" value="LplA"/>
    <property type="match status" value="1"/>
</dbReference>
<accession>W5UTE2</accession>
<dbReference type="STRING" id="743966.MYB_02435"/>
<comment type="pathway">
    <text evidence="1">Protein modification; protein lipoylation via exogenous pathway; protein N(6)-(lipoyl)lysine from lipoate: step 2/2.</text>
</comment>